<dbReference type="GO" id="GO:0043138">
    <property type="term" value="F:3'-5' DNA helicase activity"/>
    <property type="evidence" value="ECO:0007669"/>
    <property type="project" value="UniProtKB-EC"/>
</dbReference>
<evidence type="ECO:0000256" key="9">
    <source>
        <dbReference type="ARBA" id="ARBA00023235"/>
    </source>
</evidence>
<dbReference type="InterPro" id="IPR027417">
    <property type="entry name" value="P-loop_NTPase"/>
</dbReference>
<dbReference type="FunFam" id="3.40.50.300:FF:000340">
    <property type="entry name" value="Bloom syndrome, RecQ helicase"/>
    <property type="match status" value="1"/>
</dbReference>
<dbReference type="NCBIfam" id="TIGR00614">
    <property type="entry name" value="recQ_fam"/>
    <property type="match status" value="1"/>
</dbReference>
<comment type="similarity">
    <text evidence="3 13">Belongs to the helicase family. RecQ subfamily.</text>
</comment>
<dbReference type="GO" id="GO:0000724">
    <property type="term" value="P:double-strand break repair via homologous recombination"/>
    <property type="evidence" value="ECO:0007669"/>
    <property type="project" value="TreeGrafter"/>
</dbReference>
<dbReference type="InterPro" id="IPR011545">
    <property type="entry name" value="DEAD/DEAH_box_helicase_dom"/>
</dbReference>
<dbReference type="Gene3D" id="1.10.150.80">
    <property type="entry name" value="HRDC domain"/>
    <property type="match status" value="1"/>
</dbReference>
<dbReference type="FunFam" id="3.40.50.300:FF:000296">
    <property type="entry name" value="ATP-dependent DNA helicase RecQ"/>
    <property type="match status" value="1"/>
</dbReference>
<dbReference type="GO" id="GO:0005634">
    <property type="term" value="C:nucleus"/>
    <property type="evidence" value="ECO:0007669"/>
    <property type="project" value="UniProtKB-SubCell"/>
</dbReference>
<dbReference type="PROSITE" id="PS50967">
    <property type="entry name" value="HRDC"/>
    <property type="match status" value="1"/>
</dbReference>
<dbReference type="PANTHER" id="PTHR13710:SF153">
    <property type="entry name" value="RECQ-LIKE DNA HELICASE BLM"/>
    <property type="match status" value="1"/>
</dbReference>
<feature type="region of interest" description="Disordered" evidence="14">
    <location>
        <begin position="750"/>
        <end position="789"/>
    </location>
</feature>
<dbReference type="InterPro" id="IPR018982">
    <property type="entry name" value="RQC_domain"/>
</dbReference>
<evidence type="ECO:0000256" key="1">
    <source>
        <dbReference type="ARBA" id="ARBA00001947"/>
    </source>
</evidence>
<dbReference type="GO" id="GO:0006260">
    <property type="term" value="P:DNA replication"/>
    <property type="evidence" value="ECO:0007669"/>
    <property type="project" value="InterPro"/>
</dbReference>
<dbReference type="SUPFAM" id="SSF46785">
    <property type="entry name" value="Winged helix' DNA-binding domain"/>
    <property type="match status" value="1"/>
</dbReference>
<feature type="domain" description="HRDC" evidence="15">
    <location>
        <begin position="660"/>
        <end position="740"/>
    </location>
</feature>
<feature type="compositionally biased region" description="Polar residues" evidence="14">
    <location>
        <begin position="1"/>
        <end position="10"/>
    </location>
</feature>
<evidence type="ECO:0000256" key="5">
    <source>
        <dbReference type="ARBA" id="ARBA00022801"/>
    </source>
</evidence>
<dbReference type="Proteomes" id="UP001152759">
    <property type="component" value="Chromosome 1"/>
</dbReference>
<comment type="catalytic activity">
    <reaction evidence="11 13">
        <text>Couples ATP hydrolysis with the unwinding of duplex DNA by translocating in the 3'-5' direction.</text>
        <dbReference type="EC" id="5.6.2.4"/>
    </reaction>
</comment>
<dbReference type="InterPro" id="IPR044876">
    <property type="entry name" value="HRDC_dom_sf"/>
</dbReference>
<dbReference type="SUPFAM" id="SSF47819">
    <property type="entry name" value="HRDC-like"/>
    <property type="match status" value="1"/>
</dbReference>
<dbReference type="InterPro" id="IPR004589">
    <property type="entry name" value="DNA_helicase_ATP-dep_RecQ"/>
</dbReference>
<feature type="region of interest" description="Disordered" evidence="14">
    <location>
        <begin position="1"/>
        <end position="50"/>
    </location>
</feature>
<keyword evidence="5 13" id="KW-0378">Hydrolase</keyword>
<dbReference type="GO" id="GO:0005524">
    <property type="term" value="F:ATP binding"/>
    <property type="evidence" value="ECO:0007669"/>
    <property type="project" value="UniProtKB-KW"/>
</dbReference>
<dbReference type="InterPro" id="IPR010997">
    <property type="entry name" value="HRDC-like_sf"/>
</dbReference>
<dbReference type="InterPro" id="IPR036390">
    <property type="entry name" value="WH_DNA-bd_sf"/>
</dbReference>
<organism evidence="18 19">
    <name type="scientific">Bemisia tabaci</name>
    <name type="common">Sweetpotato whitefly</name>
    <name type="synonym">Aleurodes tabaci</name>
    <dbReference type="NCBI Taxonomy" id="7038"/>
    <lineage>
        <taxon>Eukaryota</taxon>
        <taxon>Metazoa</taxon>
        <taxon>Ecdysozoa</taxon>
        <taxon>Arthropoda</taxon>
        <taxon>Hexapoda</taxon>
        <taxon>Insecta</taxon>
        <taxon>Pterygota</taxon>
        <taxon>Neoptera</taxon>
        <taxon>Paraneoptera</taxon>
        <taxon>Hemiptera</taxon>
        <taxon>Sternorrhyncha</taxon>
        <taxon>Aleyrodoidea</taxon>
        <taxon>Aleyrodidae</taxon>
        <taxon>Aleyrodinae</taxon>
        <taxon>Bemisia</taxon>
    </lineage>
</organism>
<dbReference type="SMART" id="SM00490">
    <property type="entry name" value="HELICc"/>
    <property type="match status" value="1"/>
</dbReference>
<evidence type="ECO:0000259" key="17">
    <source>
        <dbReference type="PROSITE" id="PS51194"/>
    </source>
</evidence>
<protein>
    <recommendedName>
        <fullName evidence="13">ATP-dependent DNA helicase</fullName>
        <ecNumber evidence="13">5.6.2.4</ecNumber>
    </recommendedName>
</protein>
<keyword evidence="9" id="KW-0413">Isomerase</keyword>
<name>A0A9P0EZE0_BEMTA</name>
<comment type="subcellular location">
    <subcellularLocation>
        <location evidence="2 13">Nucleus</location>
    </subcellularLocation>
</comment>
<dbReference type="CDD" id="cd17920">
    <property type="entry name" value="DEXHc_RecQ"/>
    <property type="match status" value="1"/>
</dbReference>
<dbReference type="PANTHER" id="PTHR13710">
    <property type="entry name" value="DNA HELICASE RECQ FAMILY MEMBER"/>
    <property type="match status" value="1"/>
</dbReference>
<evidence type="ECO:0000256" key="11">
    <source>
        <dbReference type="ARBA" id="ARBA00034617"/>
    </source>
</evidence>
<comment type="catalytic activity">
    <reaction evidence="12 13">
        <text>ATP + H2O = ADP + phosphate + H(+)</text>
        <dbReference type="Rhea" id="RHEA:13065"/>
        <dbReference type="ChEBI" id="CHEBI:15377"/>
        <dbReference type="ChEBI" id="CHEBI:15378"/>
        <dbReference type="ChEBI" id="CHEBI:30616"/>
        <dbReference type="ChEBI" id="CHEBI:43474"/>
        <dbReference type="ChEBI" id="CHEBI:456216"/>
    </reaction>
</comment>
<evidence type="ECO:0000256" key="2">
    <source>
        <dbReference type="ARBA" id="ARBA00004123"/>
    </source>
</evidence>
<dbReference type="Gene3D" id="1.10.10.10">
    <property type="entry name" value="Winged helix-like DNA-binding domain superfamily/Winged helix DNA-binding domain"/>
    <property type="match status" value="1"/>
</dbReference>
<dbReference type="InterPro" id="IPR014001">
    <property type="entry name" value="Helicase_ATP-bd"/>
</dbReference>
<dbReference type="GO" id="GO:0007131">
    <property type="term" value="P:reciprocal meiotic recombination"/>
    <property type="evidence" value="ECO:0007669"/>
    <property type="project" value="UniProtKB-ARBA"/>
</dbReference>
<dbReference type="KEGG" id="btab:109043125"/>
<dbReference type="Pfam" id="PF09382">
    <property type="entry name" value="RQC"/>
    <property type="match status" value="1"/>
</dbReference>
<feature type="compositionally biased region" description="Basic residues" evidence="14">
    <location>
        <begin position="758"/>
        <end position="789"/>
    </location>
</feature>
<evidence type="ECO:0000256" key="7">
    <source>
        <dbReference type="ARBA" id="ARBA00022840"/>
    </source>
</evidence>
<dbReference type="SMART" id="SM00341">
    <property type="entry name" value="HRDC"/>
    <property type="match status" value="1"/>
</dbReference>
<dbReference type="CDD" id="cd18794">
    <property type="entry name" value="SF2_C_RecQ"/>
    <property type="match status" value="1"/>
</dbReference>
<gene>
    <name evidence="18" type="ORF">BEMITA_LOCUS1430</name>
</gene>
<dbReference type="InterPro" id="IPR001650">
    <property type="entry name" value="Helicase_C-like"/>
</dbReference>
<keyword evidence="6 13" id="KW-0347">Helicase</keyword>
<keyword evidence="7 13" id="KW-0067">ATP-binding</keyword>
<accession>A0A9P0EZE0</accession>
<dbReference type="InterPro" id="IPR032284">
    <property type="entry name" value="RecQ_Zn-bd"/>
</dbReference>
<comment type="cofactor">
    <cofactor evidence="1">
        <name>Zn(2+)</name>
        <dbReference type="ChEBI" id="CHEBI:29105"/>
    </cofactor>
</comment>
<keyword evidence="8" id="KW-0238">DNA-binding</keyword>
<reference evidence="18" key="1">
    <citation type="submission" date="2021-12" db="EMBL/GenBank/DDBJ databases">
        <authorList>
            <person name="King R."/>
        </authorList>
    </citation>
    <scope>NUCLEOTIDE SEQUENCE</scope>
</reference>
<evidence type="ECO:0000256" key="3">
    <source>
        <dbReference type="ARBA" id="ARBA00005446"/>
    </source>
</evidence>
<keyword evidence="19" id="KW-1185">Reference proteome</keyword>
<dbReference type="AlphaFoldDB" id="A0A9P0EZE0"/>
<dbReference type="GO" id="GO:0003677">
    <property type="term" value="F:DNA binding"/>
    <property type="evidence" value="ECO:0007669"/>
    <property type="project" value="UniProtKB-KW"/>
</dbReference>
<evidence type="ECO:0000256" key="14">
    <source>
        <dbReference type="SAM" id="MobiDB-lite"/>
    </source>
</evidence>
<proteinExistence type="inferred from homology"/>
<dbReference type="SUPFAM" id="SSF52540">
    <property type="entry name" value="P-loop containing nucleoside triphosphate hydrolases"/>
    <property type="match status" value="1"/>
</dbReference>
<dbReference type="EMBL" id="OU963862">
    <property type="protein sequence ID" value="CAH0381815.1"/>
    <property type="molecule type" value="Genomic_DNA"/>
</dbReference>
<dbReference type="PROSITE" id="PS51194">
    <property type="entry name" value="HELICASE_CTER"/>
    <property type="match status" value="1"/>
</dbReference>
<dbReference type="GO" id="GO:0005694">
    <property type="term" value="C:chromosome"/>
    <property type="evidence" value="ECO:0007669"/>
    <property type="project" value="TreeGrafter"/>
</dbReference>
<feature type="compositionally biased region" description="Acidic residues" evidence="14">
    <location>
        <begin position="14"/>
        <end position="36"/>
    </location>
</feature>
<evidence type="ECO:0000259" key="15">
    <source>
        <dbReference type="PROSITE" id="PS50967"/>
    </source>
</evidence>
<feature type="domain" description="Helicase ATP-binding" evidence="16">
    <location>
        <begin position="107"/>
        <end position="286"/>
    </location>
</feature>
<dbReference type="InterPro" id="IPR002121">
    <property type="entry name" value="HRDC_dom"/>
</dbReference>
<evidence type="ECO:0000256" key="13">
    <source>
        <dbReference type="RuleBase" id="RU364117"/>
    </source>
</evidence>
<dbReference type="Pfam" id="PF00271">
    <property type="entry name" value="Helicase_C"/>
    <property type="match status" value="1"/>
</dbReference>
<sequence length="789" mass="88248">MAGSSSTIVISDSESSDENSEEDSNYNSSSEEENSFDEGGKYNSSQEASQITGPSAEELPIFYADTPNDGLCSEFKSTKHPFSSRIMHSLKTTFGLHKFRQNQLEAVNAIMLGHDCLIIMPTGGGKSLCYQLPAVLTEGLTLVISPLLSLMKDQTAKLKSLDIPAGALNSSMDNESINSVYKNLNPTNPRLKLLYITPEKLFASGQSSERLRNTLQDLHHNKKLDRIAIDEVHCISEWGHDFRPDYKELCVLNDNFPGVPIIGLTATATPRVRKNIVNCLNLSDPKWFLSSFNRPNLKYQVVPKMKNALNELVFVIKSQFLGKCGIVYCFSRKDADDVAKALNSVGLKAVSYHAGQADNQRELSQNKWTTNKVNIICATIAFGMGIDKPDVRFVIHYSMPKSIEGYYQETGRAGRDGKLASCILFYSKTDSQKIIGLISISKGTQQVKTVQKESLQKMVAFAENRTDCRREMQLNYFGEIYDSKLCSKNLASACDNCLGEGSLIKEDVSDEARKVLILVHNLEIKKRKNSSSSLSSPKKEKPVSYSLSYIADVFQGLKTDKIIAAGHDKLLLHGEGHHWSRVDVERLMNKLLVEGYLQEELFGAGEEIVQSYLKLGPKADELINGQDKIELAKSVSTTSELDNSIAAKMTDSLSKNSKLMELQEECFEALVEVCQELASSREIPLASVMSMQSLRTMSEVLPRSEEEMLEIDGVTYANFSKFGDPFLRCTQSFATKKLILEHQQAEVRESSSNMVFKSTKRKYKRKRKYRKRKGSGKKRGPKAKRQKRK</sequence>
<evidence type="ECO:0000256" key="10">
    <source>
        <dbReference type="ARBA" id="ARBA00023242"/>
    </source>
</evidence>
<dbReference type="Gene3D" id="3.40.50.300">
    <property type="entry name" value="P-loop containing nucleotide triphosphate hydrolases"/>
    <property type="match status" value="2"/>
</dbReference>
<dbReference type="Pfam" id="PF00270">
    <property type="entry name" value="DEAD"/>
    <property type="match status" value="1"/>
</dbReference>
<keyword evidence="10 13" id="KW-0539">Nucleus</keyword>
<dbReference type="GO" id="GO:0016787">
    <property type="term" value="F:hydrolase activity"/>
    <property type="evidence" value="ECO:0007669"/>
    <property type="project" value="UniProtKB-KW"/>
</dbReference>
<evidence type="ECO:0000259" key="16">
    <source>
        <dbReference type="PROSITE" id="PS51192"/>
    </source>
</evidence>
<evidence type="ECO:0000313" key="18">
    <source>
        <dbReference type="EMBL" id="CAH0381815.1"/>
    </source>
</evidence>
<evidence type="ECO:0000256" key="12">
    <source>
        <dbReference type="ARBA" id="ARBA00049360"/>
    </source>
</evidence>
<evidence type="ECO:0000256" key="6">
    <source>
        <dbReference type="ARBA" id="ARBA00022806"/>
    </source>
</evidence>
<evidence type="ECO:0000313" key="19">
    <source>
        <dbReference type="Proteomes" id="UP001152759"/>
    </source>
</evidence>
<feature type="domain" description="Helicase C-terminal" evidence="17">
    <location>
        <begin position="308"/>
        <end position="456"/>
    </location>
</feature>
<dbReference type="EC" id="5.6.2.4" evidence="13"/>
<dbReference type="InterPro" id="IPR036388">
    <property type="entry name" value="WH-like_DNA-bd_sf"/>
</dbReference>
<keyword evidence="4 13" id="KW-0547">Nucleotide-binding</keyword>
<evidence type="ECO:0000256" key="8">
    <source>
        <dbReference type="ARBA" id="ARBA00023125"/>
    </source>
</evidence>
<dbReference type="Pfam" id="PF00570">
    <property type="entry name" value="HRDC"/>
    <property type="match status" value="1"/>
</dbReference>
<dbReference type="PROSITE" id="PS51192">
    <property type="entry name" value="HELICASE_ATP_BIND_1"/>
    <property type="match status" value="1"/>
</dbReference>
<dbReference type="SMART" id="SM00956">
    <property type="entry name" value="RQC"/>
    <property type="match status" value="1"/>
</dbReference>
<evidence type="ECO:0000256" key="4">
    <source>
        <dbReference type="ARBA" id="ARBA00022741"/>
    </source>
</evidence>
<dbReference type="GO" id="GO:0005737">
    <property type="term" value="C:cytoplasm"/>
    <property type="evidence" value="ECO:0007669"/>
    <property type="project" value="TreeGrafter"/>
</dbReference>
<dbReference type="SMART" id="SM00487">
    <property type="entry name" value="DEXDc"/>
    <property type="match status" value="1"/>
</dbReference>
<dbReference type="GO" id="GO:0009378">
    <property type="term" value="F:four-way junction helicase activity"/>
    <property type="evidence" value="ECO:0007669"/>
    <property type="project" value="TreeGrafter"/>
</dbReference>
<dbReference type="Pfam" id="PF16124">
    <property type="entry name" value="RecQ_Zn_bind"/>
    <property type="match status" value="1"/>
</dbReference>